<evidence type="ECO:0000256" key="13">
    <source>
        <dbReference type="ARBA" id="ARBA00022840"/>
    </source>
</evidence>
<dbReference type="FunFam" id="3.30.200.20:FF:000579">
    <property type="entry name" value="cyclin-dependent kinase 20"/>
    <property type="match status" value="1"/>
</dbReference>
<keyword evidence="12" id="KW-0418">Kinase</keyword>
<evidence type="ECO:0000256" key="12">
    <source>
        <dbReference type="ARBA" id="ARBA00022777"/>
    </source>
</evidence>
<dbReference type="PROSITE" id="PS50011">
    <property type="entry name" value="PROTEIN_KINASE_DOM"/>
    <property type="match status" value="1"/>
</dbReference>
<comment type="subcellular location">
    <subcellularLocation>
        <location evidence="2">Cell projection</location>
        <location evidence="2">Cilium</location>
    </subcellularLocation>
    <subcellularLocation>
        <location evidence="3">Cytoplasm</location>
    </subcellularLocation>
    <subcellularLocation>
        <location evidence="1">Nucleus</location>
    </subcellularLocation>
</comment>
<dbReference type="PROSITE" id="PS00107">
    <property type="entry name" value="PROTEIN_KINASE_ATP"/>
    <property type="match status" value="1"/>
</dbReference>
<dbReference type="PROSITE" id="PS00108">
    <property type="entry name" value="PROTEIN_KINASE_ST"/>
    <property type="match status" value="1"/>
</dbReference>
<feature type="binding site" evidence="23">
    <location>
        <position position="35"/>
    </location>
    <ligand>
        <name>ATP</name>
        <dbReference type="ChEBI" id="CHEBI:30616"/>
    </ligand>
</feature>
<keyword evidence="17" id="KW-0131">Cell cycle</keyword>
<accession>A0A6H5I0E6</accession>
<dbReference type="InterPro" id="IPR008271">
    <property type="entry name" value="Ser/Thr_kinase_AS"/>
</dbReference>
<proteinExistence type="inferred from homology"/>
<keyword evidence="11 23" id="KW-0547">Nucleotide-binding</keyword>
<protein>
    <recommendedName>
        <fullName evidence="18">Cyclin-dependent kinase 20</fullName>
        <ecNumber evidence="5">2.7.11.22</ecNumber>
    </recommendedName>
    <alternativeName>
        <fullName evidence="19">Cell cycle-related kinase</fullName>
    </alternativeName>
    <alternativeName>
        <fullName evidence="20">Cell division protein kinase 20</fullName>
    </alternativeName>
</protein>
<dbReference type="InterPro" id="IPR017441">
    <property type="entry name" value="Protein_kinase_ATP_BS"/>
</dbReference>
<dbReference type="InterPro" id="IPR050108">
    <property type="entry name" value="CDK"/>
</dbReference>
<evidence type="ECO:0000256" key="19">
    <source>
        <dbReference type="ARBA" id="ARBA00035720"/>
    </source>
</evidence>
<dbReference type="EMBL" id="CADCXV010000413">
    <property type="protein sequence ID" value="CAB0030076.1"/>
    <property type="molecule type" value="Genomic_DNA"/>
</dbReference>
<comment type="catalytic activity">
    <reaction evidence="22">
        <text>L-seryl-[protein] + ATP = O-phospho-L-seryl-[protein] + ADP + H(+)</text>
        <dbReference type="Rhea" id="RHEA:17989"/>
        <dbReference type="Rhea" id="RHEA-COMP:9863"/>
        <dbReference type="Rhea" id="RHEA-COMP:11604"/>
        <dbReference type="ChEBI" id="CHEBI:15378"/>
        <dbReference type="ChEBI" id="CHEBI:29999"/>
        <dbReference type="ChEBI" id="CHEBI:30616"/>
        <dbReference type="ChEBI" id="CHEBI:83421"/>
        <dbReference type="ChEBI" id="CHEBI:456216"/>
        <dbReference type="EC" id="2.7.11.22"/>
    </reaction>
</comment>
<evidence type="ECO:0000256" key="2">
    <source>
        <dbReference type="ARBA" id="ARBA00004138"/>
    </source>
</evidence>
<keyword evidence="8" id="KW-0723">Serine/threonine-protein kinase</keyword>
<dbReference type="GO" id="GO:0005737">
    <property type="term" value="C:cytoplasm"/>
    <property type="evidence" value="ECO:0007669"/>
    <property type="project" value="UniProtKB-SubCell"/>
</dbReference>
<evidence type="ECO:0000256" key="15">
    <source>
        <dbReference type="ARBA" id="ARBA00023242"/>
    </source>
</evidence>
<evidence type="ECO:0000256" key="21">
    <source>
        <dbReference type="ARBA" id="ARBA00047811"/>
    </source>
</evidence>
<keyword evidence="16" id="KW-0966">Cell projection</keyword>
<evidence type="ECO:0000256" key="4">
    <source>
        <dbReference type="ARBA" id="ARBA00006485"/>
    </source>
</evidence>
<keyword evidence="9" id="KW-0132">Cell division</keyword>
<dbReference type="SUPFAM" id="SSF56112">
    <property type="entry name" value="Protein kinase-like (PK-like)"/>
    <property type="match status" value="1"/>
</dbReference>
<dbReference type="GO" id="GO:0005634">
    <property type="term" value="C:nucleus"/>
    <property type="evidence" value="ECO:0007669"/>
    <property type="project" value="UniProtKB-SubCell"/>
</dbReference>
<evidence type="ECO:0000256" key="10">
    <source>
        <dbReference type="ARBA" id="ARBA00022679"/>
    </source>
</evidence>
<evidence type="ECO:0000256" key="16">
    <source>
        <dbReference type="ARBA" id="ARBA00023273"/>
    </source>
</evidence>
<dbReference type="Pfam" id="PF00069">
    <property type="entry name" value="Pkinase"/>
    <property type="match status" value="1"/>
</dbReference>
<dbReference type="GO" id="GO:0005929">
    <property type="term" value="C:cilium"/>
    <property type="evidence" value="ECO:0007669"/>
    <property type="project" value="UniProtKB-SubCell"/>
</dbReference>
<dbReference type="FunFam" id="1.10.510.10:FF:000624">
    <property type="entry name" value="Mitogen-activated protein kinase"/>
    <property type="match status" value="1"/>
</dbReference>
<evidence type="ECO:0000256" key="3">
    <source>
        <dbReference type="ARBA" id="ARBA00004496"/>
    </source>
</evidence>
<dbReference type="EC" id="2.7.11.22" evidence="5"/>
<feature type="transmembrane region" description="Helical" evidence="25">
    <location>
        <begin position="589"/>
        <end position="608"/>
    </location>
</feature>
<dbReference type="InterPro" id="IPR000719">
    <property type="entry name" value="Prot_kinase_dom"/>
</dbReference>
<evidence type="ECO:0000313" key="28">
    <source>
        <dbReference type="Proteomes" id="UP000479190"/>
    </source>
</evidence>
<evidence type="ECO:0000256" key="24">
    <source>
        <dbReference type="SAM" id="MobiDB-lite"/>
    </source>
</evidence>
<keyword evidence="25" id="KW-0472">Membrane</keyword>
<feature type="domain" description="Protein kinase" evidence="26">
    <location>
        <begin position="4"/>
        <end position="289"/>
    </location>
</feature>
<dbReference type="Gene3D" id="1.10.510.10">
    <property type="entry name" value="Transferase(Phosphotransferase) domain 1"/>
    <property type="match status" value="1"/>
</dbReference>
<dbReference type="AlphaFoldDB" id="A0A6H5I0E6"/>
<keyword evidence="15" id="KW-0539">Nucleus</keyword>
<feature type="transmembrane region" description="Helical" evidence="25">
    <location>
        <begin position="624"/>
        <end position="641"/>
    </location>
</feature>
<feature type="compositionally biased region" description="Low complexity" evidence="24">
    <location>
        <begin position="679"/>
        <end position="691"/>
    </location>
</feature>
<keyword evidence="25" id="KW-0812">Transmembrane</keyword>
<sequence>MHRYTISGKIGEGAHGVVLKGLDKSSSTPRPVALKRILLKRIDDGIPISVLREVKTLQRLKHPYIVELLDAFPAGLDFVMVFEYMPSGLWELLKDYDRPLTDSQIKTYMRMLLEGVAYMHSNNIMHRDLKPANLLIREDGVLTIADFGLGRLMWQDISRPYSHQVATRWYRAPELLYGARFYTAAVDMWAVGCIFGEMLNNSPIFPGESDIEQLAIVLSHLGSPTAESWPELSSLPDYNKITFPYHKGVLWERMISDAQPEAIELVKAILIYDSSKRLTAQQVYHRAVIMKRDRGLNHRIIFHDLYTNFAQALRYDYFYSKPYPCLESELVKPPSDHRARLKPKEVETDLKPSALFKNLSSILTEKNACAWSQNKIRELFTNVVIKGDESKSHRRRRTGIVNFYDYYICARPAAACCATNRTSVASKRRRSDETEKFEALRLMSRALFRPINARSKSLHRRTRRLYSSSSSSRAVRVRARETESSIQRSGARQRQARIYSLSLARRKSAGVERARELFATVQSRDRAQLSSDSFCEKQSSRVRDVIELRVHLKNRLLKLNDPCSIKRAKFLRRCFFAGNNPYVTANLKYLLEFFVNYICNICFIFFVVTSHRNFMYRKLRSNDLRVYCQKLFFFFLILFSATTSKNDKFQAASIQHNISTDLNGVHQQQQQQRRIATTSNNNNNDNDNSSSSIKRGCIIIVDIGIGTWIRWLGAGAAGAPIDRNHPKAAVAAAAAAATRNGSNEFEWRRGDSFLARDHVPLRTDRCLTKYPRSITSAESMGSATADDAVMASRAVVVVTALPLGGRLADLAENDEHGHQGDVEERHESHVDSWLGFFLLGIWRTAELLLVPLYALAERRAQLLYRLG</sequence>
<comment type="similarity">
    <text evidence="4">Belongs to the protein kinase superfamily. CMGC Ser/Thr protein kinase family. CDC2/CDKX subfamily.</text>
</comment>
<dbReference type="PANTHER" id="PTHR24056">
    <property type="entry name" value="CELL DIVISION PROTEIN KINASE"/>
    <property type="match status" value="1"/>
</dbReference>
<dbReference type="OrthoDB" id="63265at2759"/>
<evidence type="ECO:0000256" key="6">
    <source>
        <dbReference type="ARBA" id="ARBA00022473"/>
    </source>
</evidence>
<evidence type="ECO:0000256" key="1">
    <source>
        <dbReference type="ARBA" id="ARBA00004123"/>
    </source>
</evidence>
<keyword evidence="7" id="KW-0963">Cytoplasm</keyword>
<reference evidence="27 28" key="1">
    <citation type="submission" date="2020-02" db="EMBL/GenBank/DDBJ databases">
        <authorList>
            <person name="Ferguson B K."/>
        </authorList>
    </citation>
    <scope>NUCLEOTIDE SEQUENCE [LARGE SCALE GENOMIC DNA]</scope>
</reference>
<evidence type="ECO:0000256" key="17">
    <source>
        <dbReference type="ARBA" id="ARBA00023306"/>
    </source>
</evidence>
<evidence type="ECO:0000256" key="20">
    <source>
        <dbReference type="ARBA" id="ARBA00035723"/>
    </source>
</evidence>
<dbReference type="GO" id="GO:0004693">
    <property type="term" value="F:cyclin-dependent protein serine/threonine kinase activity"/>
    <property type="evidence" value="ECO:0007669"/>
    <property type="project" value="UniProtKB-EC"/>
</dbReference>
<evidence type="ECO:0000313" key="27">
    <source>
        <dbReference type="EMBL" id="CAB0030076.1"/>
    </source>
</evidence>
<dbReference type="SMART" id="SM00220">
    <property type="entry name" value="S_TKc"/>
    <property type="match status" value="1"/>
</dbReference>
<evidence type="ECO:0000256" key="25">
    <source>
        <dbReference type="SAM" id="Phobius"/>
    </source>
</evidence>
<feature type="region of interest" description="Disordered" evidence="24">
    <location>
        <begin position="663"/>
        <end position="691"/>
    </location>
</feature>
<evidence type="ECO:0000256" key="23">
    <source>
        <dbReference type="PROSITE-ProRule" id="PRU10141"/>
    </source>
</evidence>
<evidence type="ECO:0000256" key="11">
    <source>
        <dbReference type="ARBA" id="ARBA00022741"/>
    </source>
</evidence>
<name>A0A6H5I0E6_9HYME</name>
<keyword evidence="6" id="KW-0217">Developmental protein</keyword>
<evidence type="ECO:0000256" key="5">
    <source>
        <dbReference type="ARBA" id="ARBA00012425"/>
    </source>
</evidence>
<dbReference type="CDD" id="cd07832">
    <property type="entry name" value="STKc_CCRK"/>
    <property type="match status" value="1"/>
</dbReference>
<dbReference type="InterPro" id="IPR011009">
    <property type="entry name" value="Kinase-like_dom_sf"/>
</dbReference>
<keyword evidence="13 23" id="KW-0067">ATP-binding</keyword>
<evidence type="ECO:0000256" key="9">
    <source>
        <dbReference type="ARBA" id="ARBA00022618"/>
    </source>
</evidence>
<evidence type="ECO:0000256" key="14">
    <source>
        <dbReference type="ARBA" id="ARBA00023069"/>
    </source>
</evidence>
<dbReference type="Proteomes" id="UP000479190">
    <property type="component" value="Unassembled WGS sequence"/>
</dbReference>
<dbReference type="GO" id="GO:0005524">
    <property type="term" value="F:ATP binding"/>
    <property type="evidence" value="ECO:0007669"/>
    <property type="project" value="UniProtKB-UniRule"/>
</dbReference>
<dbReference type="Gene3D" id="3.30.200.20">
    <property type="entry name" value="Phosphorylase Kinase, domain 1"/>
    <property type="match status" value="1"/>
</dbReference>
<evidence type="ECO:0000256" key="18">
    <source>
        <dbReference type="ARBA" id="ARBA00035711"/>
    </source>
</evidence>
<evidence type="ECO:0000256" key="7">
    <source>
        <dbReference type="ARBA" id="ARBA00022490"/>
    </source>
</evidence>
<dbReference type="GO" id="GO:0051301">
    <property type="term" value="P:cell division"/>
    <property type="evidence" value="ECO:0007669"/>
    <property type="project" value="UniProtKB-KW"/>
</dbReference>
<organism evidence="27 28">
    <name type="scientific">Trichogramma brassicae</name>
    <dbReference type="NCBI Taxonomy" id="86971"/>
    <lineage>
        <taxon>Eukaryota</taxon>
        <taxon>Metazoa</taxon>
        <taxon>Ecdysozoa</taxon>
        <taxon>Arthropoda</taxon>
        <taxon>Hexapoda</taxon>
        <taxon>Insecta</taxon>
        <taxon>Pterygota</taxon>
        <taxon>Neoptera</taxon>
        <taxon>Endopterygota</taxon>
        <taxon>Hymenoptera</taxon>
        <taxon>Apocrita</taxon>
        <taxon>Proctotrupomorpha</taxon>
        <taxon>Chalcidoidea</taxon>
        <taxon>Trichogrammatidae</taxon>
        <taxon>Trichogramma</taxon>
    </lineage>
</organism>
<keyword evidence="25" id="KW-1133">Transmembrane helix</keyword>
<evidence type="ECO:0000256" key="22">
    <source>
        <dbReference type="ARBA" id="ARBA00048367"/>
    </source>
</evidence>
<dbReference type="PANTHER" id="PTHR24056:SF171">
    <property type="entry name" value="CYCLIN-DEPENDENT KINASE 20"/>
    <property type="match status" value="1"/>
</dbReference>
<evidence type="ECO:0000259" key="26">
    <source>
        <dbReference type="PROSITE" id="PS50011"/>
    </source>
</evidence>
<keyword evidence="28" id="KW-1185">Reference proteome</keyword>
<dbReference type="InterPro" id="IPR048002">
    <property type="entry name" value="CDK20-like_STKc"/>
</dbReference>
<keyword evidence="10" id="KW-0808">Transferase</keyword>
<evidence type="ECO:0000256" key="8">
    <source>
        <dbReference type="ARBA" id="ARBA00022527"/>
    </source>
</evidence>
<comment type="catalytic activity">
    <reaction evidence="21">
        <text>L-threonyl-[protein] + ATP = O-phospho-L-threonyl-[protein] + ADP + H(+)</text>
        <dbReference type="Rhea" id="RHEA:46608"/>
        <dbReference type="Rhea" id="RHEA-COMP:11060"/>
        <dbReference type="Rhea" id="RHEA-COMP:11605"/>
        <dbReference type="ChEBI" id="CHEBI:15378"/>
        <dbReference type="ChEBI" id="CHEBI:30013"/>
        <dbReference type="ChEBI" id="CHEBI:30616"/>
        <dbReference type="ChEBI" id="CHEBI:61977"/>
        <dbReference type="ChEBI" id="CHEBI:456216"/>
        <dbReference type="EC" id="2.7.11.22"/>
    </reaction>
</comment>
<keyword evidence="14" id="KW-0969">Cilium</keyword>
<gene>
    <name evidence="27" type="ORF">TBRA_LOCUS2092</name>
</gene>